<protein>
    <submittedName>
        <fullName evidence="3">Similar to Kinetochore protein Nuf2 acc. no. Q7ZW63</fullName>
    </submittedName>
</protein>
<gene>
    <name evidence="3" type="ORF">PCON_10059</name>
</gene>
<feature type="compositionally biased region" description="Polar residues" evidence="2">
    <location>
        <begin position="122"/>
        <end position="146"/>
    </location>
</feature>
<sequence length="892" mass="98917">MDSNTPGGFPALGPELHDFQELHDFSGLTDYPLPAGIQAAFNSVLPPAGSTQQQQQQQQQQPQQGQFTNQNTPTPTTGVPYSSSSVNASSSASPVLHGTPMGQVVGVQQGQWDQGIPPLGSQVGQQNYQQPILPSQHSPAPPQSLQNFQPAQAYFPQSNQPIIYPPQSTEPQQPQRSILWGLQQELKKAREQCDEKLKIELEKLKGRWKAANAANGAVLAGQSLPPSSLTAPASAPLASSPAGIHAEQAVYIPSSPAAATYVTVATSSSSFFKIPELNDDEYPVLLPMAEYQREVYLSKIEECMQALDHYLNSPDRENPDIGEPVFNLVERLVKVGSHPKLAQDEDEEEGNTEELWEWSSKLAFLRELIDKVVDENIKIGIVAQNEASINLLELLCRSLKVTYRRMDRVTLLPEVKDERGMIQVYLVPSDSAGAVGAACQLVIALDGSWEPNNYTVKQLRANPFDPNKQAPVIRLITINAIDHILLSLDPAVPGSQSLYYMAQSIKGLGDNAGVLPESLDTFVNSVDAVSSWITTRCESEYPLPTKLPCIAEFEIHTLVEAEAPEATSRKRLPSLDIDDPRKRLQLDNGDNGHVNMEDTSAHVADDEAMEDPTEAPHADVEEAEGEVAMDLDATDTESEPDIFRNRPKAATPVIRPLDSIPPEKQTPAELLSSYKLLITQTQTIEAVHAQYKSWGSRLQSAYESQRSEIASLKAELTKLKTETEGVMNQGKRDRETNTVLRGEINQLTVTLRDAEPVLSKEVQDLKKKLNNLKGMEKEAEFAREQYQNRSAAAAEMMRELDRLSTENEELKRRADFRVVELRKLGEERATEMWEEEKRKLKEMIKEREDRIQRLENREASVVKRSVGRRVGSPAYGSRGNSPAIGGRERREL</sequence>
<dbReference type="Gene3D" id="3.40.50.12360">
    <property type="match status" value="1"/>
</dbReference>
<evidence type="ECO:0000313" key="4">
    <source>
        <dbReference type="Proteomes" id="UP000018144"/>
    </source>
</evidence>
<evidence type="ECO:0000313" key="3">
    <source>
        <dbReference type="EMBL" id="CCX10465.1"/>
    </source>
</evidence>
<keyword evidence="1" id="KW-0175">Coiled coil</keyword>
<dbReference type="Proteomes" id="UP000018144">
    <property type="component" value="Unassembled WGS sequence"/>
</dbReference>
<organism evidence="3 4">
    <name type="scientific">Pyronema omphalodes (strain CBS 100304)</name>
    <name type="common">Pyronema confluens</name>
    <dbReference type="NCBI Taxonomy" id="1076935"/>
    <lineage>
        <taxon>Eukaryota</taxon>
        <taxon>Fungi</taxon>
        <taxon>Dikarya</taxon>
        <taxon>Ascomycota</taxon>
        <taxon>Pezizomycotina</taxon>
        <taxon>Pezizomycetes</taxon>
        <taxon>Pezizales</taxon>
        <taxon>Pyronemataceae</taxon>
        <taxon>Pyronema</taxon>
    </lineage>
</organism>
<feature type="region of interest" description="Disordered" evidence="2">
    <location>
        <begin position="865"/>
        <end position="892"/>
    </location>
</feature>
<dbReference type="InterPro" id="IPR027417">
    <property type="entry name" value="P-loop_NTPase"/>
</dbReference>
<dbReference type="GO" id="GO:0070823">
    <property type="term" value="C:HDA1 complex"/>
    <property type="evidence" value="ECO:0007669"/>
    <property type="project" value="InterPro"/>
</dbReference>
<feature type="region of interest" description="Disordered" evidence="2">
    <location>
        <begin position="40"/>
        <end position="146"/>
    </location>
</feature>
<evidence type="ECO:0000256" key="2">
    <source>
        <dbReference type="SAM" id="MobiDB-lite"/>
    </source>
</evidence>
<dbReference type="AlphaFoldDB" id="U4L336"/>
<dbReference type="Pfam" id="PF11496">
    <property type="entry name" value="HDA2-3"/>
    <property type="match status" value="1"/>
</dbReference>
<dbReference type="EMBL" id="HF935545">
    <property type="protein sequence ID" value="CCX10465.1"/>
    <property type="molecule type" value="Genomic_DNA"/>
</dbReference>
<feature type="coiled-coil region" evidence="1">
    <location>
        <begin position="702"/>
        <end position="729"/>
    </location>
</feature>
<keyword evidence="4" id="KW-1185">Reference proteome</keyword>
<dbReference type="OrthoDB" id="3647690at2759"/>
<feature type="coiled-coil region" evidence="1">
    <location>
        <begin position="758"/>
        <end position="864"/>
    </location>
</feature>
<dbReference type="InterPro" id="IPR038609">
    <property type="entry name" value="HDA1_su2/3_sf"/>
</dbReference>
<dbReference type="InterPro" id="IPR021006">
    <property type="entry name" value="Hda2/3"/>
</dbReference>
<dbReference type="STRING" id="1076935.U4L336"/>
<feature type="compositionally biased region" description="Low complexity" evidence="2">
    <location>
        <begin position="102"/>
        <end position="111"/>
    </location>
</feature>
<reference evidence="3 4" key="1">
    <citation type="journal article" date="2013" name="PLoS Genet.">
        <title>The genome and development-dependent transcriptomes of Pyronema confluens: a window into fungal evolution.</title>
        <authorList>
            <person name="Traeger S."/>
            <person name="Altegoer F."/>
            <person name="Freitag M."/>
            <person name="Gabaldon T."/>
            <person name="Kempken F."/>
            <person name="Kumar A."/>
            <person name="Marcet-Houben M."/>
            <person name="Poggeler S."/>
            <person name="Stajich J.E."/>
            <person name="Nowrousian M."/>
        </authorList>
    </citation>
    <scope>NUCLEOTIDE SEQUENCE [LARGE SCALE GENOMIC DNA]</scope>
    <source>
        <strain evidence="4">CBS 100304</strain>
        <tissue evidence="3">Vegetative mycelium</tissue>
    </source>
</reference>
<feature type="region of interest" description="Disordered" evidence="2">
    <location>
        <begin position="604"/>
        <end position="623"/>
    </location>
</feature>
<dbReference type="eggNOG" id="ENOG502S6DU">
    <property type="taxonomic scope" value="Eukaryota"/>
</dbReference>
<feature type="compositionally biased region" description="Low complexity" evidence="2">
    <location>
        <begin position="51"/>
        <end position="93"/>
    </location>
</feature>
<dbReference type="SUPFAM" id="SSF52540">
    <property type="entry name" value="P-loop containing nucleoside triphosphate hydrolases"/>
    <property type="match status" value="1"/>
</dbReference>
<accession>U4L336</accession>
<proteinExistence type="predicted"/>
<name>U4L336_PYROM</name>
<evidence type="ECO:0000256" key="1">
    <source>
        <dbReference type="SAM" id="Coils"/>
    </source>
</evidence>
<feature type="region of interest" description="Disordered" evidence="2">
    <location>
        <begin position="564"/>
        <end position="597"/>
    </location>
</feature>